<sequence length="153" mass="16789">MARPHPLLTLFGASQENVMRFRVLAGKHTARDGRKYGPRQPDGSIVETSANLAKMFPNKFVQVGPDDAPIKPPIEVKPCPCEDKQEPGSEPVSELGSEPKSVRTEKYRLDNLRGGWADVLSVDTGKVINEGALRKKDALQLIDELGGELVEDE</sequence>
<protein>
    <submittedName>
        <fullName evidence="2">Uncharacterized protein</fullName>
    </submittedName>
</protein>
<accession>X0XB43</accession>
<gene>
    <name evidence="2" type="ORF">S01H1_65878</name>
</gene>
<feature type="region of interest" description="Disordered" evidence="1">
    <location>
        <begin position="79"/>
        <end position="102"/>
    </location>
</feature>
<evidence type="ECO:0000313" key="2">
    <source>
        <dbReference type="EMBL" id="GAG40300.1"/>
    </source>
</evidence>
<comment type="caution">
    <text evidence="2">The sequence shown here is derived from an EMBL/GenBank/DDBJ whole genome shotgun (WGS) entry which is preliminary data.</text>
</comment>
<reference evidence="2" key="1">
    <citation type="journal article" date="2014" name="Front. Microbiol.">
        <title>High frequency of phylogenetically diverse reductive dehalogenase-homologous genes in deep subseafloor sedimentary metagenomes.</title>
        <authorList>
            <person name="Kawai M."/>
            <person name="Futagami T."/>
            <person name="Toyoda A."/>
            <person name="Takaki Y."/>
            <person name="Nishi S."/>
            <person name="Hori S."/>
            <person name="Arai W."/>
            <person name="Tsubouchi T."/>
            <person name="Morono Y."/>
            <person name="Uchiyama I."/>
            <person name="Ito T."/>
            <person name="Fujiyama A."/>
            <person name="Inagaki F."/>
            <person name="Takami H."/>
        </authorList>
    </citation>
    <scope>NUCLEOTIDE SEQUENCE</scope>
    <source>
        <strain evidence="2">Expedition CK06-06</strain>
    </source>
</reference>
<dbReference type="EMBL" id="BARS01043520">
    <property type="protein sequence ID" value="GAG40300.1"/>
    <property type="molecule type" value="Genomic_DNA"/>
</dbReference>
<organism evidence="2">
    <name type="scientific">marine sediment metagenome</name>
    <dbReference type="NCBI Taxonomy" id="412755"/>
    <lineage>
        <taxon>unclassified sequences</taxon>
        <taxon>metagenomes</taxon>
        <taxon>ecological metagenomes</taxon>
    </lineage>
</organism>
<evidence type="ECO:0000256" key="1">
    <source>
        <dbReference type="SAM" id="MobiDB-lite"/>
    </source>
</evidence>
<proteinExistence type="predicted"/>
<dbReference type="AlphaFoldDB" id="X0XB43"/>
<name>X0XB43_9ZZZZ</name>